<dbReference type="GO" id="GO:0005524">
    <property type="term" value="F:ATP binding"/>
    <property type="evidence" value="ECO:0007669"/>
    <property type="project" value="UniProtKB-UniRule"/>
</dbReference>
<evidence type="ECO:0000313" key="7">
    <source>
        <dbReference type="Proteomes" id="UP001175271"/>
    </source>
</evidence>
<dbReference type="CDD" id="cd00180">
    <property type="entry name" value="PKc"/>
    <property type="match status" value="1"/>
</dbReference>
<keyword evidence="4" id="KW-0723">Serine/threonine-protein kinase</keyword>
<evidence type="ECO:0000256" key="1">
    <source>
        <dbReference type="ARBA" id="ARBA00022741"/>
    </source>
</evidence>
<dbReference type="GO" id="GO:0005634">
    <property type="term" value="C:nucleus"/>
    <property type="evidence" value="ECO:0007669"/>
    <property type="project" value="TreeGrafter"/>
</dbReference>
<keyword evidence="1 3" id="KW-0547">Nucleotide-binding</keyword>
<dbReference type="EMBL" id="JAUCMV010000003">
    <property type="protein sequence ID" value="KAK0412757.1"/>
    <property type="molecule type" value="Genomic_DNA"/>
</dbReference>
<dbReference type="Pfam" id="PF00069">
    <property type="entry name" value="Pkinase"/>
    <property type="match status" value="1"/>
</dbReference>
<accession>A0AA39LX22</accession>
<dbReference type="InterPro" id="IPR011009">
    <property type="entry name" value="Kinase-like_dom_sf"/>
</dbReference>
<dbReference type="SUPFAM" id="SSF56112">
    <property type="entry name" value="Protein kinase-like (PK-like)"/>
    <property type="match status" value="1"/>
</dbReference>
<sequence>MTSIIQFAQIEADLPHEVLFDNRVFLRGEKLGTGAFGAVYSFWSDDERNKRVAMKIVFDADEEESGAVKQEVEIWRRLSHPNIVGLLDYMTSSLSGLHCFLMEHAAGGDLLDFISRKKGKIPKTLKHTITCQLVDAVAYIHSKGFTHCDIKPENVLFFDKDTVKLCDFGLATQVETDVDGKEEKIFEWSGTALYFSPGKHARQATLSTKDDIWALGYTLLTLSTGRYPWRWPSSSNVDYKLWQGNPRRNRHFKKVIQEKPLFEFLQNMLHPSEEHRWTAEEAKKSEYYRNAPVASRTLSQWAKLIKAKVTGPIVAIKSKMIK</sequence>
<keyword evidence="4" id="KW-0418">Kinase</keyword>
<dbReference type="SMART" id="SM00220">
    <property type="entry name" value="S_TKc"/>
    <property type="match status" value="1"/>
</dbReference>
<evidence type="ECO:0000313" key="6">
    <source>
        <dbReference type="EMBL" id="KAK0412757.1"/>
    </source>
</evidence>
<evidence type="ECO:0000256" key="2">
    <source>
        <dbReference type="ARBA" id="ARBA00022840"/>
    </source>
</evidence>
<evidence type="ECO:0000259" key="5">
    <source>
        <dbReference type="PROSITE" id="PS50011"/>
    </source>
</evidence>
<dbReference type="PANTHER" id="PTHR44167:SF24">
    <property type="entry name" value="SERINE_THREONINE-PROTEIN KINASE CHK2"/>
    <property type="match status" value="1"/>
</dbReference>
<name>A0AA39LX22_9BILA</name>
<dbReference type="AlphaFoldDB" id="A0AA39LX22"/>
<proteinExistence type="inferred from homology"/>
<dbReference type="PROSITE" id="PS50011">
    <property type="entry name" value="PROTEIN_KINASE_DOM"/>
    <property type="match status" value="1"/>
</dbReference>
<comment type="similarity">
    <text evidence="4">Belongs to the protein kinase superfamily.</text>
</comment>
<dbReference type="GO" id="GO:0044773">
    <property type="term" value="P:mitotic DNA damage checkpoint signaling"/>
    <property type="evidence" value="ECO:0007669"/>
    <property type="project" value="TreeGrafter"/>
</dbReference>
<dbReference type="Proteomes" id="UP001175271">
    <property type="component" value="Unassembled WGS sequence"/>
</dbReference>
<dbReference type="InterPro" id="IPR000719">
    <property type="entry name" value="Prot_kinase_dom"/>
</dbReference>
<dbReference type="GO" id="GO:0004674">
    <property type="term" value="F:protein serine/threonine kinase activity"/>
    <property type="evidence" value="ECO:0007669"/>
    <property type="project" value="UniProtKB-KW"/>
</dbReference>
<evidence type="ECO:0000256" key="4">
    <source>
        <dbReference type="RuleBase" id="RU000304"/>
    </source>
</evidence>
<dbReference type="InterPro" id="IPR008271">
    <property type="entry name" value="Ser/Thr_kinase_AS"/>
</dbReference>
<feature type="binding site" evidence="3">
    <location>
        <position position="55"/>
    </location>
    <ligand>
        <name>ATP</name>
        <dbReference type="ChEBI" id="CHEBI:30616"/>
    </ligand>
</feature>
<keyword evidence="7" id="KW-1185">Reference proteome</keyword>
<keyword evidence="2 3" id="KW-0067">ATP-binding</keyword>
<evidence type="ECO:0000256" key="3">
    <source>
        <dbReference type="PROSITE-ProRule" id="PRU10141"/>
    </source>
</evidence>
<dbReference type="PROSITE" id="PS00108">
    <property type="entry name" value="PROTEIN_KINASE_ST"/>
    <property type="match status" value="1"/>
</dbReference>
<reference evidence="6" key="1">
    <citation type="submission" date="2023-06" db="EMBL/GenBank/DDBJ databases">
        <title>Genomic analysis of the entomopathogenic nematode Steinernema hermaphroditum.</title>
        <authorList>
            <person name="Schwarz E.M."/>
            <person name="Heppert J.K."/>
            <person name="Baniya A."/>
            <person name="Schwartz H.T."/>
            <person name="Tan C.-H."/>
            <person name="Antoshechkin I."/>
            <person name="Sternberg P.W."/>
            <person name="Goodrich-Blair H."/>
            <person name="Dillman A.R."/>
        </authorList>
    </citation>
    <scope>NUCLEOTIDE SEQUENCE</scope>
    <source>
        <strain evidence="6">PS9179</strain>
        <tissue evidence="6">Whole animal</tissue>
    </source>
</reference>
<gene>
    <name evidence="6" type="ORF">QR680_006389</name>
</gene>
<keyword evidence="4" id="KW-0808">Transferase</keyword>
<feature type="domain" description="Protein kinase" evidence="5">
    <location>
        <begin position="25"/>
        <end position="288"/>
    </location>
</feature>
<organism evidence="6 7">
    <name type="scientific">Steinernema hermaphroditum</name>
    <dbReference type="NCBI Taxonomy" id="289476"/>
    <lineage>
        <taxon>Eukaryota</taxon>
        <taxon>Metazoa</taxon>
        <taxon>Ecdysozoa</taxon>
        <taxon>Nematoda</taxon>
        <taxon>Chromadorea</taxon>
        <taxon>Rhabditida</taxon>
        <taxon>Tylenchina</taxon>
        <taxon>Panagrolaimomorpha</taxon>
        <taxon>Strongyloidoidea</taxon>
        <taxon>Steinernematidae</taxon>
        <taxon>Steinernema</taxon>
    </lineage>
</organism>
<dbReference type="PANTHER" id="PTHR44167">
    <property type="entry name" value="OVARIAN-SPECIFIC SERINE/THREONINE-PROTEIN KINASE LOK-RELATED"/>
    <property type="match status" value="1"/>
</dbReference>
<dbReference type="InterPro" id="IPR017441">
    <property type="entry name" value="Protein_kinase_ATP_BS"/>
</dbReference>
<dbReference type="Gene3D" id="1.10.510.10">
    <property type="entry name" value="Transferase(Phosphotransferase) domain 1"/>
    <property type="match status" value="1"/>
</dbReference>
<protein>
    <recommendedName>
        <fullName evidence="5">Protein kinase domain-containing protein</fullName>
    </recommendedName>
</protein>
<dbReference type="PROSITE" id="PS00107">
    <property type="entry name" value="PROTEIN_KINASE_ATP"/>
    <property type="match status" value="1"/>
</dbReference>
<comment type="caution">
    <text evidence="6">The sequence shown here is derived from an EMBL/GenBank/DDBJ whole genome shotgun (WGS) entry which is preliminary data.</text>
</comment>